<reference evidence="2" key="1">
    <citation type="journal article" date="2022" name="Mol. Ecol. Resour.">
        <title>The genomes of chicory, endive, great burdock and yacon provide insights into Asteraceae palaeo-polyploidization history and plant inulin production.</title>
        <authorList>
            <person name="Fan W."/>
            <person name="Wang S."/>
            <person name="Wang H."/>
            <person name="Wang A."/>
            <person name="Jiang F."/>
            <person name="Liu H."/>
            <person name="Zhao H."/>
            <person name="Xu D."/>
            <person name="Zhang Y."/>
        </authorList>
    </citation>
    <scope>NUCLEOTIDE SEQUENCE [LARGE SCALE GENOMIC DNA]</scope>
    <source>
        <strain evidence="2">cv. Punajuju</strain>
    </source>
</reference>
<evidence type="ECO:0000313" key="2">
    <source>
        <dbReference type="Proteomes" id="UP001055811"/>
    </source>
</evidence>
<accession>A0ACB9BRK3</accession>
<keyword evidence="2" id="KW-1185">Reference proteome</keyword>
<comment type="caution">
    <text evidence="1">The sequence shown here is derived from an EMBL/GenBank/DDBJ whole genome shotgun (WGS) entry which is preliminary data.</text>
</comment>
<sequence length="120" mass="13625">MHPLFTFLTFVPLSSNFELTNIEVEKELGNAIIQRNCCKDDLKIMNGCDDLLAFATKYLNLDCFLILHTSKVNTKRWVYSWSSSLSDLANFAFWVLEFILCAGVSIIGKGYESVAIIYLV</sequence>
<reference evidence="1 2" key="2">
    <citation type="journal article" date="2022" name="Mol. Ecol. Resour.">
        <title>The genomes of chicory, endive, great burdock and yacon provide insights into Asteraceae paleo-polyploidization history and plant inulin production.</title>
        <authorList>
            <person name="Fan W."/>
            <person name="Wang S."/>
            <person name="Wang H."/>
            <person name="Wang A."/>
            <person name="Jiang F."/>
            <person name="Liu H."/>
            <person name="Zhao H."/>
            <person name="Xu D."/>
            <person name="Zhang Y."/>
        </authorList>
    </citation>
    <scope>NUCLEOTIDE SEQUENCE [LARGE SCALE GENOMIC DNA]</scope>
    <source>
        <strain evidence="2">cv. Punajuju</strain>
        <tissue evidence="1">Leaves</tissue>
    </source>
</reference>
<dbReference type="EMBL" id="CM042014">
    <property type="protein sequence ID" value="KAI3724681.1"/>
    <property type="molecule type" value="Genomic_DNA"/>
</dbReference>
<gene>
    <name evidence="1" type="ORF">L2E82_36466</name>
</gene>
<proteinExistence type="predicted"/>
<dbReference type="Proteomes" id="UP001055811">
    <property type="component" value="Linkage Group LG06"/>
</dbReference>
<name>A0ACB9BRK3_CICIN</name>
<protein>
    <submittedName>
        <fullName evidence="1">Uncharacterized protein</fullName>
    </submittedName>
</protein>
<evidence type="ECO:0000313" key="1">
    <source>
        <dbReference type="EMBL" id="KAI3724681.1"/>
    </source>
</evidence>
<organism evidence="1 2">
    <name type="scientific">Cichorium intybus</name>
    <name type="common">Chicory</name>
    <dbReference type="NCBI Taxonomy" id="13427"/>
    <lineage>
        <taxon>Eukaryota</taxon>
        <taxon>Viridiplantae</taxon>
        <taxon>Streptophyta</taxon>
        <taxon>Embryophyta</taxon>
        <taxon>Tracheophyta</taxon>
        <taxon>Spermatophyta</taxon>
        <taxon>Magnoliopsida</taxon>
        <taxon>eudicotyledons</taxon>
        <taxon>Gunneridae</taxon>
        <taxon>Pentapetalae</taxon>
        <taxon>asterids</taxon>
        <taxon>campanulids</taxon>
        <taxon>Asterales</taxon>
        <taxon>Asteraceae</taxon>
        <taxon>Cichorioideae</taxon>
        <taxon>Cichorieae</taxon>
        <taxon>Cichoriinae</taxon>
        <taxon>Cichorium</taxon>
    </lineage>
</organism>